<protein>
    <submittedName>
        <fullName evidence="1">Uncharacterized protein</fullName>
    </submittedName>
</protein>
<sequence>MKCHAAFMRCSIKKY</sequence>
<dbReference type="Proteomes" id="UP000251960">
    <property type="component" value="Chromosome 10"/>
</dbReference>
<reference evidence="1" key="1">
    <citation type="journal article" date="2018" name="Nat. Genet.">
        <title>Extensive intraspecific gene order and gene structural variations between Mo17 and other maize genomes.</title>
        <authorList>
            <person name="Sun S."/>
            <person name="Zhou Y."/>
            <person name="Chen J."/>
            <person name="Shi J."/>
            <person name="Zhao H."/>
            <person name="Zhao H."/>
            <person name="Song W."/>
            <person name="Zhang M."/>
            <person name="Cui Y."/>
            <person name="Dong X."/>
            <person name="Liu H."/>
            <person name="Ma X."/>
            <person name="Jiao Y."/>
            <person name="Wang B."/>
            <person name="Wei X."/>
            <person name="Stein J.C."/>
            <person name="Glaubitz J.C."/>
            <person name="Lu F."/>
            <person name="Yu G."/>
            <person name="Liang C."/>
            <person name="Fengler K."/>
            <person name="Li B."/>
            <person name="Rafalski A."/>
            <person name="Schnable P.S."/>
            <person name="Ware D.H."/>
            <person name="Buckler E.S."/>
            <person name="Lai J."/>
        </authorList>
    </citation>
    <scope>NUCLEOTIDE SEQUENCE [LARGE SCALE GENOMIC DNA]</scope>
    <source>
        <tissue evidence="1">Seedling</tissue>
    </source>
</reference>
<name>A0A3L6GAH0_MAIZE</name>
<accession>A0A3L6GAH0</accession>
<comment type="caution">
    <text evidence="1">The sequence shown here is derived from an EMBL/GenBank/DDBJ whole genome shotgun (WGS) entry which is preliminary data.</text>
</comment>
<gene>
    <name evidence="1" type="ORF">Zm00014a_021896</name>
</gene>
<dbReference type="EMBL" id="NCVQ01000002">
    <property type="protein sequence ID" value="PWZ45514.1"/>
    <property type="molecule type" value="Genomic_DNA"/>
</dbReference>
<organism evidence="1">
    <name type="scientific">Zea mays</name>
    <name type="common">Maize</name>
    <dbReference type="NCBI Taxonomy" id="4577"/>
    <lineage>
        <taxon>Eukaryota</taxon>
        <taxon>Viridiplantae</taxon>
        <taxon>Streptophyta</taxon>
        <taxon>Embryophyta</taxon>
        <taxon>Tracheophyta</taxon>
        <taxon>Spermatophyta</taxon>
        <taxon>Magnoliopsida</taxon>
        <taxon>Liliopsida</taxon>
        <taxon>Poales</taxon>
        <taxon>Poaceae</taxon>
        <taxon>PACMAD clade</taxon>
        <taxon>Panicoideae</taxon>
        <taxon>Andropogonodae</taxon>
        <taxon>Andropogoneae</taxon>
        <taxon>Tripsacinae</taxon>
        <taxon>Zea</taxon>
    </lineage>
</organism>
<proteinExistence type="predicted"/>
<evidence type="ECO:0000313" key="1">
    <source>
        <dbReference type="EMBL" id="PWZ45514.1"/>
    </source>
</evidence>